<feature type="coiled-coil region" evidence="7">
    <location>
        <begin position="131"/>
        <end position="158"/>
    </location>
</feature>
<dbReference type="Pfam" id="PF02518">
    <property type="entry name" value="HATPase_c"/>
    <property type="match status" value="1"/>
</dbReference>
<dbReference type="InterPro" id="IPR003661">
    <property type="entry name" value="HisK_dim/P_dom"/>
</dbReference>
<evidence type="ECO:0000256" key="5">
    <source>
        <dbReference type="ARBA" id="ARBA00022777"/>
    </source>
</evidence>
<protein>
    <recommendedName>
        <fullName evidence="2">histidine kinase</fullName>
        <ecNumber evidence="2">2.7.13.3</ecNumber>
    </recommendedName>
</protein>
<dbReference type="SUPFAM" id="SSF55874">
    <property type="entry name" value="ATPase domain of HSP90 chaperone/DNA topoisomerase II/histidine kinase"/>
    <property type="match status" value="1"/>
</dbReference>
<dbReference type="Pfam" id="PF00072">
    <property type="entry name" value="Response_reg"/>
    <property type="match status" value="1"/>
</dbReference>
<dbReference type="SMART" id="SM00448">
    <property type="entry name" value="REC"/>
    <property type="match status" value="1"/>
</dbReference>
<dbReference type="EMBL" id="BPQH01000007">
    <property type="protein sequence ID" value="GJD49762.1"/>
    <property type="molecule type" value="Genomic_DNA"/>
</dbReference>
<dbReference type="Gene3D" id="3.30.565.10">
    <property type="entry name" value="Histidine kinase-like ATPase, C-terminal domain"/>
    <property type="match status" value="1"/>
</dbReference>
<dbReference type="InterPro" id="IPR005467">
    <property type="entry name" value="His_kinase_dom"/>
</dbReference>
<dbReference type="InterPro" id="IPR036097">
    <property type="entry name" value="HisK_dim/P_sf"/>
</dbReference>
<comment type="caution">
    <text evidence="10">The sequence shown here is derived from an EMBL/GenBank/DDBJ whole genome shotgun (WGS) entry which is preliminary data.</text>
</comment>
<evidence type="ECO:0000256" key="2">
    <source>
        <dbReference type="ARBA" id="ARBA00012438"/>
    </source>
</evidence>
<dbReference type="InterPro" id="IPR004358">
    <property type="entry name" value="Sig_transdc_His_kin-like_C"/>
</dbReference>
<feature type="modified residue" description="4-aspartylphosphate" evidence="6">
    <location>
        <position position="62"/>
    </location>
</feature>
<evidence type="ECO:0000256" key="6">
    <source>
        <dbReference type="PROSITE-ProRule" id="PRU00169"/>
    </source>
</evidence>
<dbReference type="RefSeq" id="WP_238313309.1">
    <property type="nucleotide sequence ID" value="NZ_BPQH01000007.1"/>
</dbReference>
<keyword evidence="11" id="KW-1185">Reference proteome</keyword>
<feature type="domain" description="Histidine kinase" evidence="8">
    <location>
        <begin position="165"/>
        <end position="382"/>
    </location>
</feature>
<feature type="domain" description="Response regulatory" evidence="9">
    <location>
        <begin position="11"/>
        <end position="128"/>
    </location>
</feature>
<evidence type="ECO:0000256" key="3">
    <source>
        <dbReference type="ARBA" id="ARBA00022553"/>
    </source>
</evidence>
<dbReference type="InterPro" id="IPR011006">
    <property type="entry name" value="CheY-like_superfamily"/>
</dbReference>
<evidence type="ECO:0000259" key="8">
    <source>
        <dbReference type="PROSITE" id="PS50109"/>
    </source>
</evidence>
<dbReference type="Gene3D" id="3.40.50.2300">
    <property type="match status" value="1"/>
</dbReference>
<dbReference type="InterPro" id="IPR001789">
    <property type="entry name" value="Sig_transdc_resp-reg_receiver"/>
</dbReference>
<dbReference type="InterPro" id="IPR036890">
    <property type="entry name" value="HATPase_C_sf"/>
</dbReference>
<dbReference type="PROSITE" id="PS50109">
    <property type="entry name" value="HIS_KIN"/>
    <property type="match status" value="1"/>
</dbReference>
<evidence type="ECO:0000256" key="4">
    <source>
        <dbReference type="ARBA" id="ARBA00022679"/>
    </source>
</evidence>
<organism evidence="10 11">
    <name type="scientific">Methylobacterium crusticola</name>
    <dbReference type="NCBI Taxonomy" id="1697972"/>
    <lineage>
        <taxon>Bacteria</taxon>
        <taxon>Pseudomonadati</taxon>
        <taxon>Pseudomonadota</taxon>
        <taxon>Alphaproteobacteria</taxon>
        <taxon>Hyphomicrobiales</taxon>
        <taxon>Methylobacteriaceae</taxon>
        <taxon>Methylobacterium</taxon>
    </lineage>
</organism>
<reference evidence="10" key="2">
    <citation type="submission" date="2021-08" db="EMBL/GenBank/DDBJ databases">
        <authorList>
            <person name="Tani A."/>
            <person name="Ola A."/>
            <person name="Ogura Y."/>
            <person name="Katsura K."/>
            <person name="Hayashi T."/>
        </authorList>
    </citation>
    <scope>NUCLEOTIDE SEQUENCE</scope>
    <source>
        <strain evidence="10">KCTC 52305</strain>
    </source>
</reference>
<sequence length="393" mass="41840">MPTATVTAPTRILLIDDDQVDRTAVRRALAKAGLVHELTEAPDGTTGLRLAQARAFDCVLLDYRLPDVDAFDLLRTLLSPEGGSQAVLMLTGEGDPEIAFRLMRAGALDYLAKGEATPSSLARAIRYAKARREFLAELSTARREAEAKSQELDLLNKQKSLLFSIIAHDLRNPFQALLGLSNVLSQAVAERDHASVERRAQGIQEAAGKAYELMEGLFAWASLQMDTVAVTLGGVDLCAVAAEVLKGAAENAAQKGLNLGVDCAGVYVRAQRDMLAAVLRNLVSNAVKFTLPGGTVTVAARPRGEGIEIMVSDTGVGMPPDKVADLFRVDRRTTTNGTAGERGSGLGLLLCRDLVERQGSTLTVASVPGHGTTFSFILPAVTIEEEHRALLGA</sequence>
<name>A0ABQ4QYW7_9HYPH</name>
<dbReference type="PANTHER" id="PTHR43047:SF72">
    <property type="entry name" value="OSMOSENSING HISTIDINE PROTEIN KINASE SLN1"/>
    <property type="match status" value="1"/>
</dbReference>
<dbReference type="PROSITE" id="PS50110">
    <property type="entry name" value="RESPONSE_REGULATORY"/>
    <property type="match status" value="1"/>
</dbReference>
<dbReference type="InterPro" id="IPR003594">
    <property type="entry name" value="HATPase_dom"/>
</dbReference>
<keyword evidence="7" id="KW-0175">Coiled coil</keyword>
<dbReference type="PRINTS" id="PR00344">
    <property type="entry name" value="BCTRLSENSOR"/>
</dbReference>
<dbReference type="PANTHER" id="PTHR43047">
    <property type="entry name" value="TWO-COMPONENT HISTIDINE PROTEIN KINASE"/>
    <property type="match status" value="1"/>
</dbReference>
<gene>
    <name evidence="10" type="primary">sasA_10</name>
    <name evidence="10" type="ORF">OPKNFCMD_2495</name>
</gene>
<dbReference type="Proteomes" id="UP001055167">
    <property type="component" value="Unassembled WGS sequence"/>
</dbReference>
<dbReference type="Gene3D" id="1.10.287.130">
    <property type="match status" value="1"/>
</dbReference>
<keyword evidence="3 6" id="KW-0597">Phosphoprotein</keyword>
<reference evidence="10" key="1">
    <citation type="journal article" date="2021" name="Front. Microbiol.">
        <title>Comprehensive Comparative Genomics and Phenotyping of Methylobacterium Species.</title>
        <authorList>
            <person name="Alessa O."/>
            <person name="Ogura Y."/>
            <person name="Fujitani Y."/>
            <person name="Takami H."/>
            <person name="Hayashi T."/>
            <person name="Sahin N."/>
            <person name="Tani A."/>
        </authorList>
    </citation>
    <scope>NUCLEOTIDE SEQUENCE</scope>
    <source>
        <strain evidence="10">KCTC 52305</strain>
    </source>
</reference>
<evidence type="ECO:0000313" key="11">
    <source>
        <dbReference type="Proteomes" id="UP001055167"/>
    </source>
</evidence>
<proteinExistence type="predicted"/>
<evidence type="ECO:0000313" key="10">
    <source>
        <dbReference type="EMBL" id="GJD49762.1"/>
    </source>
</evidence>
<dbReference type="EC" id="2.7.13.3" evidence="2"/>
<keyword evidence="5" id="KW-0418">Kinase</keyword>
<evidence type="ECO:0000256" key="1">
    <source>
        <dbReference type="ARBA" id="ARBA00000085"/>
    </source>
</evidence>
<comment type="catalytic activity">
    <reaction evidence="1">
        <text>ATP + protein L-histidine = ADP + protein N-phospho-L-histidine.</text>
        <dbReference type="EC" id="2.7.13.3"/>
    </reaction>
</comment>
<keyword evidence="4" id="KW-0808">Transferase</keyword>
<evidence type="ECO:0000256" key="7">
    <source>
        <dbReference type="SAM" id="Coils"/>
    </source>
</evidence>
<dbReference type="CDD" id="cd00082">
    <property type="entry name" value="HisKA"/>
    <property type="match status" value="1"/>
</dbReference>
<dbReference type="SUPFAM" id="SSF47384">
    <property type="entry name" value="Homodimeric domain of signal transducing histidine kinase"/>
    <property type="match status" value="1"/>
</dbReference>
<dbReference type="CDD" id="cd00156">
    <property type="entry name" value="REC"/>
    <property type="match status" value="1"/>
</dbReference>
<dbReference type="SUPFAM" id="SSF52172">
    <property type="entry name" value="CheY-like"/>
    <property type="match status" value="1"/>
</dbReference>
<accession>A0ABQ4QYW7</accession>
<dbReference type="SMART" id="SM00387">
    <property type="entry name" value="HATPase_c"/>
    <property type="match status" value="1"/>
</dbReference>
<evidence type="ECO:0000259" key="9">
    <source>
        <dbReference type="PROSITE" id="PS50110"/>
    </source>
</evidence>